<dbReference type="InterPro" id="IPR014729">
    <property type="entry name" value="Rossmann-like_a/b/a_fold"/>
</dbReference>
<comment type="caution">
    <text evidence="1">The sequence shown here is derived from an EMBL/GenBank/DDBJ whole genome shotgun (WGS) entry which is preliminary data.</text>
</comment>
<protein>
    <submittedName>
        <fullName evidence="1">Cryptochrome/photolyase family protein</fullName>
    </submittedName>
</protein>
<dbReference type="SUPFAM" id="SSF48173">
    <property type="entry name" value="Cryptochrome/photolyase FAD-binding domain"/>
    <property type="match status" value="1"/>
</dbReference>
<dbReference type="InterPro" id="IPR007357">
    <property type="entry name" value="PhrB-like"/>
</dbReference>
<sequence>MHTQTIWVLGDQLSPNNAALTAADPASAVVLMIESKARGALRHYHKKKLLLVYSAMRHFANDLRQAGWTVDYHLLTDTPDFESGLKRHLETHHPTSIQLTEPNSFIETTALKKLARKLNTDLTLLPTQQFLCPRADFLAWASPRKRLLMEDHYRRLRKQTCYLMQKNGEPVGGQWNFDHDNRKTFSDWHKAGRPTTPIPALKPDTITREVAALIDTEFADNPGTTENFSLPVDRHHALKWLDNFITHRLPTFGDYEDLMVSTEPVLFHSLISPLINLGLLTPQECAEKAITAYENGHAPLPAVEGFVRQIIGWREYINGIYWLRGPDYAKENALHAHRPLPDWFYHGNVPMSCLNHVLHQVIDTGWNHHIQRLMILGNFCLLAGIRPDQTLRWFTEMYVDANEWVMAANVVGMICHADGGLITTKPYAAGSAYINRMSDYCPSCQFDPKLKTGPQACPFNYLYWNFYDQHADRFNNNPRTSMPVKNWLKRPPKDQQAVRDSATTFLKTWVPVPE</sequence>
<accession>A0A5R8KI10</accession>
<dbReference type="Proteomes" id="UP000306196">
    <property type="component" value="Unassembled WGS sequence"/>
</dbReference>
<proteinExistence type="predicted"/>
<dbReference type="Gene3D" id="1.25.40.80">
    <property type="match status" value="1"/>
</dbReference>
<evidence type="ECO:0000313" key="1">
    <source>
        <dbReference type="EMBL" id="TLD71966.1"/>
    </source>
</evidence>
<dbReference type="PANTHER" id="PTHR38657:SF1">
    <property type="entry name" value="SLR1343 PROTEIN"/>
    <property type="match status" value="1"/>
</dbReference>
<dbReference type="RefSeq" id="WP_138084971.1">
    <property type="nucleotide sequence ID" value="NZ_VAUV01000003.1"/>
</dbReference>
<dbReference type="InterPro" id="IPR036134">
    <property type="entry name" value="Crypto/Photolyase_FAD-like_sf"/>
</dbReference>
<keyword evidence="1" id="KW-0456">Lyase</keyword>
<dbReference type="InterPro" id="IPR052551">
    <property type="entry name" value="UV-DNA_repair_photolyase"/>
</dbReference>
<dbReference type="PANTHER" id="PTHR38657">
    <property type="entry name" value="SLR1343 PROTEIN"/>
    <property type="match status" value="1"/>
</dbReference>
<dbReference type="AlphaFoldDB" id="A0A5R8KI10"/>
<name>A0A5R8KI10_9BACT</name>
<keyword evidence="2" id="KW-1185">Reference proteome</keyword>
<evidence type="ECO:0000313" key="2">
    <source>
        <dbReference type="Proteomes" id="UP000306196"/>
    </source>
</evidence>
<dbReference type="EMBL" id="VAUV01000003">
    <property type="protein sequence ID" value="TLD71966.1"/>
    <property type="molecule type" value="Genomic_DNA"/>
</dbReference>
<dbReference type="OrthoDB" id="5288100at2"/>
<dbReference type="Gene3D" id="3.40.50.620">
    <property type="entry name" value="HUPs"/>
    <property type="match status" value="1"/>
</dbReference>
<reference evidence="1 2" key="1">
    <citation type="submission" date="2019-05" db="EMBL/GenBank/DDBJ databases">
        <title>Verrucobacter flavum gen. nov., sp. nov. a new member of the family Verrucomicrobiaceae.</title>
        <authorList>
            <person name="Szuroczki S."/>
            <person name="Abbaszade G."/>
            <person name="Szabo A."/>
            <person name="Felfoldi T."/>
            <person name="Schumann P."/>
            <person name="Boka K."/>
            <person name="Keki Z."/>
            <person name="Toumi M."/>
            <person name="Toth E."/>
        </authorList>
    </citation>
    <scope>NUCLEOTIDE SEQUENCE [LARGE SCALE GENOMIC DNA]</scope>
    <source>
        <strain evidence="1 2">MG-N-17</strain>
    </source>
</reference>
<dbReference type="Gene3D" id="1.10.579.10">
    <property type="entry name" value="DNA Cyclobutane Dipyrimidine Photolyase, subunit A, domain 3"/>
    <property type="match status" value="1"/>
</dbReference>
<dbReference type="Gene3D" id="1.10.10.1710">
    <property type="entry name" value="Deoxyribodipyrimidine photolyase-related"/>
    <property type="match status" value="1"/>
</dbReference>
<organism evidence="1 2">
    <name type="scientific">Phragmitibacter flavus</name>
    <dbReference type="NCBI Taxonomy" id="2576071"/>
    <lineage>
        <taxon>Bacteria</taxon>
        <taxon>Pseudomonadati</taxon>
        <taxon>Verrucomicrobiota</taxon>
        <taxon>Verrucomicrobiia</taxon>
        <taxon>Verrucomicrobiales</taxon>
        <taxon>Verrucomicrobiaceae</taxon>
        <taxon>Phragmitibacter</taxon>
    </lineage>
</organism>
<dbReference type="GO" id="GO:0016829">
    <property type="term" value="F:lyase activity"/>
    <property type="evidence" value="ECO:0007669"/>
    <property type="project" value="UniProtKB-KW"/>
</dbReference>
<dbReference type="Pfam" id="PF04244">
    <property type="entry name" value="DPRP"/>
    <property type="match status" value="1"/>
</dbReference>
<gene>
    <name evidence="1" type="ORF">FEM03_04375</name>
</gene>